<dbReference type="GO" id="GO:0008270">
    <property type="term" value="F:zinc ion binding"/>
    <property type="evidence" value="ECO:0007669"/>
    <property type="project" value="InterPro"/>
</dbReference>
<evidence type="ECO:0000256" key="6">
    <source>
        <dbReference type="SAM" id="MobiDB-lite"/>
    </source>
</evidence>
<feature type="region of interest" description="Disordered" evidence="6">
    <location>
        <begin position="15"/>
        <end position="34"/>
    </location>
</feature>
<dbReference type="EMBL" id="JAPMSZ010000012">
    <property type="protein sequence ID" value="KAJ5081572.1"/>
    <property type="molecule type" value="Genomic_DNA"/>
</dbReference>
<feature type="region of interest" description="Disordered" evidence="6">
    <location>
        <begin position="583"/>
        <end position="602"/>
    </location>
</feature>
<feature type="domain" description="Xylanolytic transcriptional activator regulatory" evidence="7">
    <location>
        <begin position="266"/>
        <end position="338"/>
    </location>
</feature>
<dbReference type="GeneID" id="81399530"/>
<name>A0A9W9JUE2_9EURO</name>
<dbReference type="GO" id="GO:0045944">
    <property type="term" value="P:positive regulation of transcription by RNA polymerase II"/>
    <property type="evidence" value="ECO:0007669"/>
    <property type="project" value="TreeGrafter"/>
</dbReference>
<keyword evidence="9" id="KW-1185">Reference proteome</keyword>
<dbReference type="CDD" id="cd12148">
    <property type="entry name" value="fungal_TF_MHR"/>
    <property type="match status" value="1"/>
</dbReference>
<keyword evidence="5" id="KW-0539">Nucleus</keyword>
<evidence type="ECO:0000256" key="2">
    <source>
        <dbReference type="ARBA" id="ARBA00023015"/>
    </source>
</evidence>
<organism evidence="8 9">
    <name type="scientific">Penicillium alfredii</name>
    <dbReference type="NCBI Taxonomy" id="1506179"/>
    <lineage>
        <taxon>Eukaryota</taxon>
        <taxon>Fungi</taxon>
        <taxon>Dikarya</taxon>
        <taxon>Ascomycota</taxon>
        <taxon>Pezizomycotina</taxon>
        <taxon>Eurotiomycetes</taxon>
        <taxon>Eurotiomycetidae</taxon>
        <taxon>Eurotiales</taxon>
        <taxon>Aspergillaceae</taxon>
        <taxon>Penicillium</taxon>
    </lineage>
</organism>
<evidence type="ECO:0000256" key="5">
    <source>
        <dbReference type="ARBA" id="ARBA00023242"/>
    </source>
</evidence>
<keyword evidence="4" id="KW-0804">Transcription</keyword>
<accession>A0A9W9JUE2</accession>
<evidence type="ECO:0000256" key="1">
    <source>
        <dbReference type="ARBA" id="ARBA00004123"/>
    </source>
</evidence>
<proteinExistence type="predicted"/>
<dbReference type="AlphaFoldDB" id="A0A9W9JUE2"/>
<evidence type="ECO:0000259" key="7">
    <source>
        <dbReference type="SMART" id="SM00906"/>
    </source>
</evidence>
<dbReference type="GO" id="GO:0005634">
    <property type="term" value="C:nucleus"/>
    <property type="evidence" value="ECO:0007669"/>
    <property type="project" value="UniProtKB-SubCell"/>
</dbReference>
<dbReference type="Proteomes" id="UP001141434">
    <property type="component" value="Unassembled WGS sequence"/>
</dbReference>
<dbReference type="PANTHER" id="PTHR47540:SF6">
    <property type="entry name" value="ZN(II)2CYS6 TRANSCRIPTION FACTOR (EUROFUNG)"/>
    <property type="match status" value="1"/>
</dbReference>
<protein>
    <recommendedName>
        <fullName evidence="7">Xylanolytic transcriptional activator regulatory domain-containing protein</fullName>
    </recommendedName>
</protein>
<reference evidence="8" key="1">
    <citation type="submission" date="2022-11" db="EMBL/GenBank/DDBJ databases">
        <authorList>
            <person name="Petersen C."/>
        </authorList>
    </citation>
    <scope>NUCLEOTIDE SEQUENCE</scope>
    <source>
        <strain evidence="8">IBT 34128</strain>
    </source>
</reference>
<comment type="caution">
    <text evidence="8">The sequence shown here is derived from an EMBL/GenBank/DDBJ whole genome shotgun (WGS) entry which is preliminary data.</text>
</comment>
<dbReference type="OrthoDB" id="3548654at2759"/>
<evidence type="ECO:0000256" key="3">
    <source>
        <dbReference type="ARBA" id="ARBA00023125"/>
    </source>
</evidence>
<dbReference type="SMART" id="SM00906">
    <property type="entry name" value="Fungal_trans"/>
    <property type="match status" value="1"/>
</dbReference>
<dbReference type="PANTHER" id="PTHR47540">
    <property type="entry name" value="THIAMINE REPRESSIBLE GENES REGULATORY PROTEIN THI5"/>
    <property type="match status" value="1"/>
</dbReference>
<keyword evidence="2" id="KW-0805">Transcription regulation</keyword>
<keyword evidence="3" id="KW-0238">DNA-binding</keyword>
<evidence type="ECO:0000313" key="9">
    <source>
        <dbReference type="Proteomes" id="UP001141434"/>
    </source>
</evidence>
<dbReference type="GO" id="GO:0006351">
    <property type="term" value="P:DNA-templated transcription"/>
    <property type="evidence" value="ECO:0007669"/>
    <property type="project" value="InterPro"/>
</dbReference>
<dbReference type="GO" id="GO:0043565">
    <property type="term" value="F:sequence-specific DNA binding"/>
    <property type="evidence" value="ECO:0007669"/>
    <property type="project" value="TreeGrafter"/>
</dbReference>
<evidence type="ECO:0000313" key="8">
    <source>
        <dbReference type="EMBL" id="KAJ5081572.1"/>
    </source>
</evidence>
<dbReference type="InterPro" id="IPR051711">
    <property type="entry name" value="Stress_Response_Reg"/>
</dbReference>
<dbReference type="Pfam" id="PF04082">
    <property type="entry name" value="Fungal_trans"/>
    <property type="match status" value="1"/>
</dbReference>
<dbReference type="InterPro" id="IPR007219">
    <property type="entry name" value="XnlR_reg_dom"/>
</dbReference>
<sequence length="663" mass="74461">MTRYLRDLQKQARQWRHSSGIKRSRDSVLGPGDEIEQGTTIADAQVPSELEPPASQMTDSTFSIWTSPFTLPSTVIKDTRTNKRNWIWLAPTSAWSFTARLTVMMTEKLNLNPDYSTPGFYLDGDIYPFEWNRFTTCEPPDVSDLPSIDYALYLFNTVKFHLGQTYRFFDDASFTSHIFDFYNGREAQKAVESRIWFAQFLLVLAFGKAFLSRPKNHNEPPGSRFFVRAMAAMPNHTSTGRDSLMVIEALALAGLYLYAIDHREGAHVNVGQAIRIAQLEGMHTQLPEEELGAATVARCRNLWWTLYIMDRHVSSSLGLPMTTQDGDITTLSNPPTTSLNDTTFSLQVRLSQMLSFILATIYRTEKTQLGAFLEITRNILQTMAGLAEEIEKMFPVDFQGSMDSVPHETRYLILLYHQCVIVATRPLLLSVLKERLEKLGRAEEDWQKFLALPKSLISIGIKSAVKTLQILSDENIFLEVFLPFDLEFTYAASLHLTMAHTLFPPDAEDQKYSQVGHSILDEFISSGNRVAEIRKAELNRLEGLFRELAARVEQEGLQTLTLAGPAEAEMGLVNGRFEDRQGQLSVEEPEMTSRSPSAAGNVRSLPSAELQMPNNVDSLDNIGISSCEFLSIVDQIGNPDLSHGLLDSESEWLEGGNMPGPFG</sequence>
<dbReference type="RefSeq" id="XP_056506859.1">
    <property type="nucleotide sequence ID" value="XM_056660361.1"/>
</dbReference>
<gene>
    <name evidence="8" type="ORF">NUU61_009836</name>
</gene>
<comment type="subcellular location">
    <subcellularLocation>
        <location evidence="1">Nucleus</location>
    </subcellularLocation>
</comment>
<evidence type="ECO:0000256" key="4">
    <source>
        <dbReference type="ARBA" id="ARBA00023163"/>
    </source>
</evidence>
<reference evidence="8" key="2">
    <citation type="journal article" date="2023" name="IMA Fungus">
        <title>Comparative genomic study of the Penicillium genus elucidates a diverse pangenome and 15 lateral gene transfer events.</title>
        <authorList>
            <person name="Petersen C."/>
            <person name="Sorensen T."/>
            <person name="Nielsen M.R."/>
            <person name="Sondergaard T.E."/>
            <person name="Sorensen J.L."/>
            <person name="Fitzpatrick D.A."/>
            <person name="Frisvad J.C."/>
            <person name="Nielsen K.L."/>
        </authorList>
    </citation>
    <scope>NUCLEOTIDE SEQUENCE</scope>
    <source>
        <strain evidence="8">IBT 34128</strain>
    </source>
</reference>